<accession>A0ABQ5I4F2</accession>
<organism evidence="1 2">
    <name type="scientific">Tanacetum coccineum</name>
    <dbReference type="NCBI Taxonomy" id="301880"/>
    <lineage>
        <taxon>Eukaryota</taxon>
        <taxon>Viridiplantae</taxon>
        <taxon>Streptophyta</taxon>
        <taxon>Embryophyta</taxon>
        <taxon>Tracheophyta</taxon>
        <taxon>Spermatophyta</taxon>
        <taxon>Magnoliopsida</taxon>
        <taxon>eudicotyledons</taxon>
        <taxon>Gunneridae</taxon>
        <taxon>Pentapetalae</taxon>
        <taxon>asterids</taxon>
        <taxon>campanulids</taxon>
        <taxon>Asterales</taxon>
        <taxon>Asteraceae</taxon>
        <taxon>Asteroideae</taxon>
        <taxon>Anthemideae</taxon>
        <taxon>Anthemidinae</taxon>
        <taxon>Tanacetum</taxon>
    </lineage>
</organism>
<sequence>MLTSKTYQQSLADAGSENRPPMLERGSYIPWASRFRRYLNRKRDNRKWLLKALDEGPYEFKNFVPEGSTIPRLQTAEDLEGDDLLLHDAEMEVMNMIILSIPNEIYNSVDACTSAKDMWKRVERLMRGTIQNKVDRETRFTNEFDQFVAEPGESTAILSIGSMLHAVENGTLCWELSKAKVRDSNYFMEADVAGKTG</sequence>
<reference evidence="1" key="2">
    <citation type="submission" date="2022-01" db="EMBL/GenBank/DDBJ databases">
        <authorList>
            <person name="Yamashiro T."/>
            <person name="Shiraishi A."/>
            <person name="Satake H."/>
            <person name="Nakayama K."/>
        </authorList>
    </citation>
    <scope>NUCLEOTIDE SEQUENCE</scope>
</reference>
<dbReference type="Proteomes" id="UP001151760">
    <property type="component" value="Unassembled WGS sequence"/>
</dbReference>
<name>A0ABQ5I4F2_9ASTR</name>
<comment type="caution">
    <text evidence="1">The sequence shown here is derived from an EMBL/GenBank/DDBJ whole genome shotgun (WGS) entry which is preliminary data.</text>
</comment>
<gene>
    <name evidence="1" type="ORF">Tco_1089955</name>
</gene>
<evidence type="ECO:0000313" key="2">
    <source>
        <dbReference type="Proteomes" id="UP001151760"/>
    </source>
</evidence>
<dbReference type="EMBL" id="BQNB010020296">
    <property type="protein sequence ID" value="GJT94437.1"/>
    <property type="molecule type" value="Genomic_DNA"/>
</dbReference>
<reference evidence="1" key="1">
    <citation type="journal article" date="2022" name="Int. J. Mol. Sci.">
        <title>Draft Genome of Tanacetum Coccineum: Genomic Comparison of Closely Related Tanacetum-Family Plants.</title>
        <authorList>
            <person name="Yamashiro T."/>
            <person name="Shiraishi A."/>
            <person name="Nakayama K."/>
            <person name="Satake H."/>
        </authorList>
    </citation>
    <scope>NUCLEOTIDE SEQUENCE</scope>
</reference>
<protein>
    <submittedName>
        <fullName evidence="1">Uncharacterized protein</fullName>
    </submittedName>
</protein>
<keyword evidence="2" id="KW-1185">Reference proteome</keyword>
<proteinExistence type="predicted"/>
<evidence type="ECO:0000313" key="1">
    <source>
        <dbReference type="EMBL" id="GJT94437.1"/>
    </source>
</evidence>